<dbReference type="InterPro" id="IPR036277">
    <property type="entry name" value="SMC_hinge_sf"/>
</dbReference>
<dbReference type="EMBL" id="CACRXK020017444">
    <property type="protein sequence ID" value="CAB4031217.1"/>
    <property type="molecule type" value="Genomic_DNA"/>
</dbReference>
<evidence type="ECO:0000256" key="1">
    <source>
        <dbReference type="SAM" id="MobiDB-lite"/>
    </source>
</evidence>
<evidence type="ECO:0000313" key="2">
    <source>
        <dbReference type="EMBL" id="CAB4031217.1"/>
    </source>
</evidence>
<dbReference type="Pfam" id="PF06470">
    <property type="entry name" value="SMC_hinge"/>
    <property type="match status" value="1"/>
</dbReference>
<protein>
    <submittedName>
        <fullName evidence="2">Structural maintenance of chromosomes 3-like</fullName>
    </submittedName>
</protein>
<dbReference type="GO" id="GO:0005694">
    <property type="term" value="C:chromosome"/>
    <property type="evidence" value="ECO:0007669"/>
    <property type="project" value="InterPro"/>
</dbReference>
<comment type="caution">
    <text evidence="2">The sequence shown here is derived from an EMBL/GenBank/DDBJ whole genome shotgun (WGS) entry which is preliminary data.</text>
</comment>
<dbReference type="GO" id="GO:0005524">
    <property type="term" value="F:ATP binding"/>
    <property type="evidence" value="ECO:0007669"/>
    <property type="project" value="InterPro"/>
</dbReference>
<dbReference type="AlphaFoldDB" id="A0A7D9LC60"/>
<feature type="region of interest" description="Disordered" evidence="1">
    <location>
        <begin position="152"/>
        <end position="175"/>
    </location>
</feature>
<keyword evidence="3" id="KW-1185">Reference proteome</keyword>
<feature type="non-terminal residue" evidence="2">
    <location>
        <position position="175"/>
    </location>
</feature>
<proteinExistence type="predicted"/>
<dbReference type="GO" id="GO:0051276">
    <property type="term" value="P:chromosome organization"/>
    <property type="evidence" value="ECO:0007669"/>
    <property type="project" value="InterPro"/>
</dbReference>
<dbReference type="InterPro" id="IPR010935">
    <property type="entry name" value="SMC_hinge"/>
</dbReference>
<feature type="compositionally biased region" description="Basic and acidic residues" evidence="1">
    <location>
        <begin position="152"/>
        <end position="166"/>
    </location>
</feature>
<dbReference type="OrthoDB" id="431497at2759"/>
<evidence type="ECO:0000313" key="3">
    <source>
        <dbReference type="Proteomes" id="UP001152795"/>
    </source>
</evidence>
<dbReference type="Gene3D" id="1.10.287.1490">
    <property type="match status" value="1"/>
</dbReference>
<dbReference type="SUPFAM" id="SSF75553">
    <property type="entry name" value="Smc hinge domain"/>
    <property type="match status" value="1"/>
</dbReference>
<sequence length="175" mass="20186">MPGSATFMPLNKMNTRETEYPSHNDVFPMIRELQFDPKFRQAMLTVFGKTLMCRDIDVASQYSKSANLDCVTMEGDQVSRRGALTGGYYDTRKSRLDSQRSIQEVNTEIETYRARHGEVREQLEQIDGVITGVLGELQRLESTLMTLKETYDRQKSDVKTKQKELQNMEESLTQK</sequence>
<accession>A0A7D9LC60</accession>
<name>A0A7D9LC60_PARCT</name>
<dbReference type="Proteomes" id="UP001152795">
    <property type="component" value="Unassembled WGS sequence"/>
</dbReference>
<dbReference type="PANTHER" id="PTHR43977">
    <property type="entry name" value="STRUCTURAL MAINTENANCE OF CHROMOSOMES PROTEIN 3"/>
    <property type="match status" value="1"/>
</dbReference>
<dbReference type="Gene3D" id="3.30.70.1620">
    <property type="match status" value="1"/>
</dbReference>
<organism evidence="2 3">
    <name type="scientific">Paramuricea clavata</name>
    <name type="common">Red gorgonian</name>
    <name type="synonym">Violescent sea-whip</name>
    <dbReference type="NCBI Taxonomy" id="317549"/>
    <lineage>
        <taxon>Eukaryota</taxon>
        <taxon>Metazoa</taxon>
        <taxon>Cnidaria</taxon>
        <taxon>Anthozoa</taxon>
        <taxon>Octocorallia</taxon>
        <taxon>Malacalcyonacea</taxon>
        <taxon>Plexauridae</taxon>
        <taxon>Paramuricea</taxon>
    </lineage>
</organism>
<reference evidence="2" key="1">
    <citation type="submission" date="2020-04" db="EMBL/GenBank/DDBJ databases">
        <authorList>
            <person name="Alioto T."/>
            <person name="Alioto T."/>
            <person name="Gomez Garrido J."/>
        </authorList>
    </citation>
    <scope>NUCLEOTIDE SEQUENCE</scope>
    <source>
        <strain evidence="2">A484AB</strain>
    </source>
</reference>
<gene>
    <name evidence="2" type="ORF">PACLA_8A011999</name>
</gene>